<proteinExistence type="predicted"/>
<feature type="compositionally biased region" description="Low complexity" evidence="1">
    <location>
        <begin position="57"/>
        <end position="68"/>
    </location>
</feature>
<evidence type="ECO:0000313" key="2">
    <source>
        <dbReference type="EMBL" id="CAE0382268.1"/>
    </source>
</evidence>
<feature type="region of interest" description="Disordered" evidence="1">
    <location>
        <begin position="55"/>
        <end position="85"/>
    </location>
</feature>
<dbReference type="GO" id="GO:0005789">
    <property type="term" value="C:endoplasmic reticulum membrane"/>
    <property type="evidence" value="ECO:0007669"/>
    <property type="project" value="TreeGrafter"/>
</dbReference>
<sequence length="119" mass="13521">MNKDEAERCIEIAKKAINNSDYHKAIRFLQKSKKLHPTPAADGLIQLCEMNLKHKPASAPSGSKSSDGPYQRKTQQKVETPKKNYTSEEVKLCKDIIRKTNYYDILGVEKKATEAEIKK</sequence>
<reference evidence="2" key="1">
    <citation type="submission" date="2021-01" db="EMBL/GenBank/DDBJ databases">
        <authorList>
            <person name="Corre E."/>
            <person name="Pelletier E."/>
            <person name="Niang G."/>
            <person name="Scheremetjew M."/>
            <person name="Finn R."/>
            <person name="Kale V."/>
            <person name="Holt S."/>
            <person name="Cochrane G."/>
            <person name="Meng A."/>
            <person name="Brown T."/>
            <person name="Cohen L."/>
        </authorList>
    </citation>
    <scope>NUCLEOTIDE SEQUENCE</scope>
    <source>
        <strain evidence="2">CT5</strain>
    </source>
</reference>
<dbReference type="InterPro" id="IPR051100">
    <property type="entry name" value="DnaJ_subfamily_B/C"/>
</dbReference>
<dbReference type="AlphaFoldDB" id="A0A7S3NVD3"/>
<dbReference type="PANTHER" id="PTHR43908">
    <property type="entry name" value="AT29763P-RELATED"/>
    <property type="match status" value="1"/>
</dbReference>
<evidence type="ECO:0000256" key="1">
    <source>
        <dbReference type="SAM" id="MobiDB-lite"/>
    </source>
</evidence>
<organism evidence="2">
    <name type="scientific">Euplotes crassus</name>
    <dbReference type="NCBI Taxonomy" id="5936"/>
    <lineage>
        <taxon>Eukaryota</taxon>
        <taxon>Sar</taxon>
        <taxon>Alveolata</taxon>
        <taxon>Ciliophora</taxon>
        <taxon>Intramacronucleata</taxon>
        <taxon>Spirotrichea</taxon>
        <taxon>Hypotrichia</taxon>
        <taxon>Euplotida</taxon>
        <taxon>Euplotidae</taxon>
        <taxon>Moneuplotes</taxon>
    </lineage>
</organism>
<protein>
    <submittedName>
        <fullName evidence="2">Uncharacterized protein</fullName>
    </submittedName>
</protein>
<gene>
    <name evidence="2" type="ORF">ECRA1380_LOCUS7230</name>
</gene>
<dbReference type="Gene3D" id="1.10.287.110">
    <property type="entry name" value="DnaJ domain"/>
    <property type="match status" value="1"/>
</dbReference>
<dbReference type="GO" id="GO:0071218">
    <property type="term" value="P:cellular response to misfolded protein"/>
    <property type="evidence" value="ECO:0007669"/>
    <property type="project" value="TreeGrafter"/>
</dbReference>
<dbReference type="SUPFAM" id="SSF46565">
    <property type="entry name" value="Chaperone J-domain"/>
    <property type="match status" value="1"/>
</dbReference>
<dbReference type="EMBL" id="HBIK01015277">
    <property type="protein sequence ID" value="CAE0382268.1"/>
    <property type="molecule type" value="Transcribed_RNA"/>
</dbReference>
<accession>A0A7S3NVD3</accession>
<dbReference type="InterPro" id="IPR036869">
    <property type="entry name" value="J_dom_sf"/>
</dbReference>
<dbReference type="PANTHER" id="PTHR43908:SF3">
    <property type="entry name" value="AT29763P-RELATED"/>
    <property type="match status" value="1"/>
</dbReference>
<dbReference type="GO" id="GO:0030544">
    <property type="term" value="F:Hsp70 protein binding"/>
    <property type="evidence" value="ECO:0007669"/>
    <property type="project" value="TreeGrafter"/>
</dbReference>
<name>A0A7S3NVD3_EUPCR</name>